<dbReference type="PROSITE" id="PS51159">
    <property type="entry name" value="CBM21"/>
    <property type="match status" value="1"/>
</dbReference>
<dbReference type="InterPro" id="IPR050782">
    <property type="entry name" value="PP1_regulatory_subunit_3"/>
</dbReference>
<dbReference type="OrthoDB" id="8942186at2759"/>
<reference evidence="3" key="2">
    <citation type="journal article" date="2021" name="World Allergy Organ. J.">
        <title>Chromosome-level assembly of Dermatophagoides farinae genome and transcriptome reveals two novel allergens Der f 37 and Der f 39.</title>
        <authorList>
            <person name="Chen J."/>
            <person name="Cai Z."/>
            <person name="Fan D."/>
            <person name="Hu J."/>
            <person name="Hou Y."/>
            <person name="He Y."/>
            <person name="Zhang Z."/>
            <person name="Zhao Z."/>
            <person name="Gao P."/>
            <person name="Hu W."/>
            <person name="Sun J."/>
            <person name="Li J."/>
            <person name="Ji K."/>
        </authorList>
    </citation>
    <scope>NUCLEOTIDE SEQUENCE</scope>
    <source>
        <strain evidence="3">JKM2019</strain>
    </source>
</reference>
<organism evidence="3">
    <name type="scientific">Dermatophagoides farinae</name>
    <name type="common">American house dust mite</name>
    <dbReference type="NCBI Taxonomy" id="6954"/>
    <lineage>
        <taxon>Eukaryota</taxon>
        <taxon>Metazoa</taxon>
        <taxon>Ecdysozoa</taxon>
        <taxon>Arthropoda</taxon>
        <taxon>Chelicerata</taxon>
        <taxon>Arachnida</taxon>
        <taxon>Acari</taxon>
        <taxon>Acariformes</taxon>
        <taxon>Sarcoptiformes</taxon>
        <taxon>Astigmata</taxon>
        <taxon>Psoroptidia</taxon>
        <taxon>Analgoidea</taxon>
        <taxon>Pyroglyphidae</taxon>
        <taxon>Dermatophagoidinae</taxon>
        <taxon>Dermatophagoides</taxon>
    </lineage>
</organism>
<feature type="region of interest" description="Disordered" evidence="1">
    <location>
        <begin position="373"/>
        <end position="392"/>
    </location>
</feature>
<dbReference type="InterPro" id="IPR005036">
    <property type="entry name" value="CBM21_dom"/>
</dbReference>
<dbReference type="PANTHER" id="PTHR12307:SF36">
    <property type="entry name" value="GLYCOGEN-BINDING SUBUNIT 76A"/>
    <property type="match status" value="1"/>
</dbReference>
<dbReference type="PANTHER" id="PTHR12307">
    <property type="entry name" value="PROTEIN PHOSPHATASE 1 REGULATORY SUBUNIT"/>
    <property type="match status" value="1"/>
</dbReference>
<reference evidence="3" key="1">
    <citation type="submission" date="2020-06" db="EMBL/GenBank/DDBJ databases">
        <authorList>
            <person name="Ji K."/>
            <person name="Li J."/>
        </authorList>
    </citation>
    <scope>NUCLEOTIDE SEQUENCE</scope>
    <source>
        <strain evidence="3">JKM2019</strain>
        <tissue evidence="3">Whole body</tissue>
    </source>
</reference>
<dbReference type="AlphaFoldDB" id="A0A9D4SHV2"/>
<feature type="compositionally biased region" description="Polar residues" evidence="1">
    <location>
        <begin position="373"/>
        <end position="384"/>
    </location>
</feature>
<dbReference type="Proteomes" id="UP000828236">
    <property type="component" value="Unassembled WGS sequence"/>
</dbReference>
<dbReference type="GO" id="GO:2001069">
    <property type="term" value="F:glycogen binding"/>
    <property type="evidence" value="ECO:0007669"/>
    <property type="project" value="TreeGrafter"/>
</dbReference>
<feature type="domain" description="CBM21" evidence="2">
    <location>
        <begin position="516"/>
        <end position="655"/>
    </location>
</feature>
<name>A0A9D4SHV2_DERFA</name>
<proteinExistence type="predicted"/>
<accession>A0A9D4SHV2</accession>
<dbReference type="GO" id="GO:0005979">
    <property type="term" value="P:regulation of glycogen biosynthetic process"/>
    <property type="evidence" value="ECO:0007669"/>
    <property type="project" value="TreeGrafter"/>
</dbReference>
<dbReference type="Gene3D" id="2.60.40.2440">
    <property type="entry name" value="Carbohydrate binding type-21 domain"/>
    <property type="match status" value="1"/>
</dbReference>
<sequence>MTTPLLSMSHRSNWCHSAVVSAAATTSFNTGNVSFKGRTSNHHNGNFVMPSTFAKSTSTMSLPSTAIFLQKIGCSMSLPILYSDKMTPTNDNLNDNSTTNEDSDSLLASSLPNLKFFDQKFQEISQRLDSIDLYKDKNEFVEPLKNETITNDNEIMDQQGQENLPKILASIRWIYKRRRSSTELDLAIVEKYLTDKDKSIVSDESNETTIEDDLARLKIEMTKSNNINSMDISTSSLDDEKWNRRGERKNSSMVPILPDLELISKLREGDNDAVYHDHLQRPNYIHNDQFDETTLNNVDKLETSLSNVDDLKNDNIADVYDESESDQNEKTSNLNQYRTTLFKSGTNKKQETAAAWLAAATQQLSDQINQLNNRKQKNEQSAYTESLDVDVSKPNRKKKTSILRTKSLSIHYEKKNVRFADTLGHSLENVRYFMLTPQIPPRRYSSYTPPLNNEWNSDSWHGTGDNMKTNSMQNNTRFSSIPSMKRDYLNNTMNLNPRYELVIANFTIPSLSLDFSRRLFERKVILHSLTMAETTVYGNVSVENVHFVKKVFVRYTFDEWKTFIEREATYMPGSHDGHTDKFSFVIYARPQDFNLNHYHYHSSPFYHQIKPSNKSNNEHSHHNESITKMFFAIRFTTGDGQEFWDNNDGLNYQLDLKPF</sequence>
<evidence type="ECO:0000259" key="2">
    <source>
        <dbReference type="PROSITE" id="PS51159"/>
    </source>
</evidence>
<evidence type="ECO:0000313" key="3">
    <source>
        <dbReference type="EMBL" id="KAH7642111.1"/>
    </source>
</evidence>
<comment type="caution">
    <text evidence="3">The sequence shown here is derived from an EMBL/GenBank/DDBJ whole genome shotgun (WGS) entry which is preliminary data.</text>
</comment>
<protein>
    <submittedName>
        <fullName evidence="3">Phosphatase 1 binding protein-like protein</fullName>
    </submittedName>
</protein>
<dbReference type="Pfam" id="PF03370">
    <property type="entry name" value="CBM_21"/>
    <property type="match status" value="1"/>
</dbReference>
<evidence type="ECO:0000256" key="1">
    <source>
        <dbReference type="SAM" id="MobiDB-lite"/>
    </source>
</evidence>
<dbReference type="InterPro" id="IPR038175">
    <property type="entry name" value="CBM21_dom_sf"/>
</dbReference>
<dbReference type="GO" id="GO:0008157">
    <property type="term" value="F:protein phosphatase 1 binding"/>
    <property type="evidence" value="ECO:0007669"/>
    <property type="project" value="TreeGrafter"/>
</dbReference>
<dbReference type="GO" id="GO:0000164">
    <property type="term" value="C:protein phosphatase type 1 complex"/>
    <property type="evidence" value="ECO:0007669"/>
    <property type="project" value="TreeGrafter"/>
</dbReference>
<gene>
    <name evidence="3" type="ORF">HUG17_5156</name>
</gene>
<dbReference type="EMBL" id="SDOV01000004">
    <property type="protein sequence ID" value="KAH7642111.1"/>
    <property type="molecule type" value="Genomic_DNA"/>
</dbReference>